<feature type="transmembrane region" description="Helical" evidence="8">
    <location>
        <begin position="387"/>
        <end position="408"/>
    </location>
</feature>
<evidence type="ECO:0000313" key="10">
    <source>
        <dbReference type="EMBL" id="BAV34666.1"/>
    </source>
</evidence>
<keyword evidence="11" id="KW-1185">Reference proteome</keyword>
<evidence type="ECO:0000256" key="4">
    <source>
        <dbReference type="ARBA" id="ARBA00022989"/>
    </source>
</evidence>
<evidence type="ECO:0000256" key="5">
    <source>
        <dbReference type="ARBA" id="ARBA00023002"/>
    </source>
</evidence>
<dbReference type="RefSeq" id="WP_096361378.1">
    <property type="nucleotide sequence ID" value="NZ_AP014879.1"/>
</dbReference>
<feature type="transmembrane region" description="Helical" evidence="8">
    <location>
        <begin position="36"/>
        <end position="55"/>
    </location>
</feature>
<keyword evidence="2" id="KW-1003">Cell membrane</keyword>
<dbReference type="InterPro" id="IPR052175">
    <property type="entry name" value="ComplexI-like_HydComp"/>
</dbReference>
<dbReference type="PANTHER" id="PTHR42682">
    <property type="entry name" value="HYDROGENASE-4 COMPONENT F"/>
    <property type="match status" value="1"/>
</dbReference>
<dbReference type="KEGG" id="slim:SCL_2389"/>
<dbReference type="OrthoDB" id="9768329at2"/>
<dbReference type="AlphaFoldDB" id="A0A1B4XIN0"/>
<feature type="transmembrane region" description="Helical" evidence="8">
    <location>
        <begin position="170"/>
        <end position="191"/>
    </location>
</feature>
<evidence type="ECO:0000313" key="11">
    <source>
        <dbReference type="Proteomes" id="UP000243180"/>
    </source>
</evidence>
<dbReference type="Pfam" id="PF00361">
    <property type="entry name" value="Proton_antipo_M"/>
    <property type="match status" value="1"/>
</dbReference>
<keyword evidence="3 7" id="KW-0812">Transmembrane</keyword>
<dbReference type="GO" id="GO:0005886">
    <property type="term" value="C:plasma membrane"/>
    <property type="evidence" value="ECO:0007669"/>
    <property type="project" value="UniProtKB-SubCell"/>
</dbReference>
<gene>
    <name evidence="10" type="ORF">SCL_2389</name>
</gene>
<feature type="transmembrane region" description="Helical" evidence="8">
    <location>
        <begin position="80"/>
        <end position="103"/>
    </location>
</feature>
<feature type="transmembrane region" description="Helical" evidence="8">
    <location>
        <begin position="656"/>
        <end position="674"/>
    </location>
</feature>
<evidence type="ECO:0000256" key="2">
    <source>
        <dbReference type="ARBA" id="ARBA00022475"/>
    </source>
</evidence>
<feature type="transmembrane region" description="Helical" evidence="8">
    <location>
        <begin position="211"/>
        <end position="235"/>
    </location>
</feature>
<keyword evidence="5" id="KW-0560">Oxidoreductase</keyword>
<feature type="transmembrane region" description="Helical" evidence="8">
    <location>
        <begin position="6"/>
        <end position="24"/>
    </location>
</feature>
<feature type="transmembrane region" description="Helical" evidence="8">
    <location>
        <begin position="139"/>
        <end position="158"/>
    </location>
</feature>
<organism evidence="10 11">
    <name type="scientific">Sulfuricaulis limicola</name>
    <dbReference type="NCBI Taxonomy" id="1620215"/>
    <lineage>
        <taxon>Bacteria</taxon>
        <taxon>Pseudomonadati</taxon>
        <taxon>Pseudomonadota</taxon>
        <taxon>Gammaproteobacteria</taxon>
        <taxon>Acidiferrobacterales</taxon>
        <taxon>Acidiferrobacteraceae</taxon>
        <taxon>Sulfuricaulis</taxon>
    </lineage>
</organism>
<feature type="transmembrane region" description="Helical" evidence="8">
    <location>
        <begin position="480"/>
        <end position="502"/>
    </location>
</feature>
<dbReference type="Proteomes" id="UP000243180">
    <property type="component" value="Chromosome"/>
</dbReference>
<reference evidence="10 11" key="1">
    <citation type="submission" date="2015-05" db="EMBL/GenBank/DDBJ databases">
        <title>Complete genome sequence of a sulfur-oxidizing gammaproteobacterium strain HA5.</title>
        <authorList>
            <person name="Miura A."/>
            <person name="Kojima H."/>
            <person name="Fukui M."/>
        </authorList>
    </citation>
    <scope>NUCLEOTIDE SEQUENCE [LARGE SCALE GENOMIC DNA]</scope>
    <source>
        <strain evidence="10 11">HA5</strain>
    </source>
</reference>
<feature type="transmembrane region" description="Helical" evidence="8">
    <location>
        <begin position="115"/>
        <end position="133"/>
    </location>
</feature>
<dbReference type="InterPro" id="IPR001750">
    <property type="entry name" value="ND/Mrp_TM"/>
</dbReference>
<dbReference type="FunCoup" id="A0A1B4XIN0">
    <property type="interactions" value="96"/>
</dbReference>
<keyword evidence="6 8" id="KW-0472">Membrane</keyword>
<feature type="domain" description="NADH:quinone oxidoreductase/Mrp antiporter transmembrane" evidence="9">
    <location>
        <begin position="135"/>
        <end position="423"/>
    </location>
</feature>
<feature type="transmembrane region" description="Helical" evidence="8">
    <location>
        <begin position="306"/>
        <end position="329"/>
    </location>
</feature>
<name>A0A1B4XIN0_9GAMM</name>
<feature type="transmembrane region" description="Helical" evidence="8">
    <location>
        <begin position="335"/>
        <end position="366"/>
    </location>
</feature>
<dbReference type="GO" id="GO:0016491">
    <property type="term" value="F:oxidoreductase activity"/>
    <property type="evidence" value="ECO:0007669"/>
    <property type="project" value="UniProtKB-KW"/>
</dbReference>
<comment type="subcellular location">
    <subcellularLocation>
        <location evidence="1">Cell membrane</location>
        <topology evidence="1">Multi-pass membrane protein</topology>
    </subcellularLocation>
    <subcellularLocation>
        <location evidence="7">Membrane</location>
        <topology evidence="7">Multi-pass membrane protein</topology>
    </subcellularLocation>
</comment>
<evidence type="ECO:0000256" key="6">
    <source>
        <dbReference type="ARBA" id="ARBA00023136"/>
    </source>
</evidence>
<sequence>MSPLIFAYLALASALASGVLALGADRYPGLLRYGSSILLGMCGVFAVFAGAWALIDEAPTTDLLALGLPWLKWHLRLDPLSGFFFAVVGLLVFAISLFAPGYLREYTHPKNRQALAALGLFTGLFVLGMLLVLLADDAFVFMISWELMSVSSYFLVAYQHQHAANRRAAFLYLLMAHIGGLAILLGFGVLAGFGGGFTFGAMRAAELSATWASIAFALAFFGFGMKAGMVPLHAWLPEAHPVAPSHISALMSGVMLKVAIYGLIRVTYDLIGDIQWQWGLVLLIIGSTSTLLGVLYAMLRNNLKRLLAYSSIENVGIILSGLGLSMIFIGTGHKILGVIGLIAALYHVLSHALFKGLLFLGAGAIAHATHEYDLNNLGGLIRRMPQTAVFFLIGAMSISGIPLLNGFVSEWLTFQTALQAPVLASGVLRSIIPVAAAVLALSAALAAACFVKVYGVAFLGQARSRHAARAQEVDVGMRAAMGLLAVLCVLFGIFPSTVISVIDAIPNMLLGAGPPSATAQGWLWLTPISPKVASFSAPLVLLGILIFALISYLLLRKRTVDSRRGPAWDCGFGSLNSRMQYTGTAFSMPIQRIFAPVWDLKEEIEETKNAAQPLHTEGMRHQMQALDRSWSRVYEPIGHLVLVAARRIGMIQTGSIHTYLAYSFFTLILLLWVVT</sequence>
<dbReference type="NCBIfam" id="NF005086">
    <property type="entry name" value="PRK06521.1"/>
    <property type="match status" value="1"/>
</dbReference>
<feature type="transmembrane region" description="Helical" evidence="8">
    <location>
        <begin position="276"/>
        <end position="299"/>
    </location>
</feature>
<feature type="transmembrane region" description="Helical" evidence="8">
    <location>
        <begin position="431"/>
        <end position="459"/>
    </location>
</feature>
<evidence type="ECO:0000256" key="7">
    <source>
        <dbReference type="RuleBase" id="RU000320"/>
    </source>
</evidence>
<feature type="transmembrane region" description="Helical" evidence="8">
    <location>
        <begin position="247"/>
        <end position="264"/>
    </location>
</feature>
<dbReference type="EMBL" id="AP014879">
    <property type="protein sequence ID" value="BAV34666.1"/>
    <property type="molecule type" value="Genomic_DNA"/>
</dbReference>
<protein>
    <submittedName>
        <fullName evidence="10">Hydantoin racemase</fullName>
    </submittedName>
</protein>
<keyword evidence="4 8" id="KW-1133">Transmembrane helix</keyword>
<proteinExistence type="predicted"/>
<evidence type="ECO:0000259" key="9">
    <source>
        <dbReference type="Pfam" id="PF00361"/>
    </source>
</evidence>
<dbReference type="PANTHER" id="PTHR42682:SF3">
    <property type="entry name" value="FORMATE HYDROGENLYASE SUBUNIT 3-RELATED"/>
    <property type="match status" value="1"/>
</dbReference>
<evidence type="ECO:0000256" key="3">
    <source>
        <dbReference type="ARBA" id="ARBA00022692"/>
    </source>
</evidence>
<dbReference type="InParanoid" id="A0A1B4XIN0"/>
<feature type="transmembrane region" description="Helical" evidence="8">
    <location>
        <begin position="532"/>
        <end position="555"/>
    </location>
</feature>
<evidence type="ECO:0000256" key="1">
    <source>
        <dbReference type="ARBA" id="ARBA00004651"/>
    </source>
</evidence>
<evidence type="ECO:0000256" key="8">
    <source>
        <dbReference type="SAM" id="Phobius"/>
    </source>
</evidence>
<accession>A0A1B4XIN0</accession>